<dbReference type="SUPFAM" id="SSF50475">
    <property type="entry name" value="FMN-binding split barrel"/>
    <property type="match status" value="1"/>
</dbReference>
<comment type="caution">
    <text evidence="1">The sequence shown here is derived from an EMBL/GenBank/DDBJ whole genome shotgun (WGS) entry which is preliminary data.</text>
</comment>
<evidence type="ECO:0000313" key="1">
    <source>
        <dbReference type="EMBL" id="ESP88799.1"/>
    </source>
</evidence>
<dbReference type="eggNOG" id="arCOG00513">
    <property type="taxonomic scope" value="Archaea"/>
</dbReference>
<protein>
    <submittedName>
        <fullName evidence="1">Putative flavin-nucleotide-binding protein</fullName>
    </submittedName>
</protein>
<dbReference type="Gene3D" id="2.30.110.10">
    <property type="entry name" value="Electron Transport, Fmn-binding Protein, Chain A"/>
    <property type="match status" value="1"/>
</dbReference>
<reference evidence="1 2" key="1">
    <citation type="journal article" date="2013" name="Genome Announc.">
        <title>Draft Genome Sequence of 'Candidatus Halobonum tyrrellensis' Strain G22, Isolated from the Hypersaline Waters of Lake Tyrrell, Australia.</title>
        <authorList>
            <person name="Ugalde J.A."/>
            <person name="Narasingarao P."/>
            <person name="Kuo S."/>
            <person name="Podell S."/>
            <person name="Allen E.E."/>
        </authorList>
    </citation>
    <scope>NUCLEOTIDE SEQUENCE [LARGE SCALE GENOMIC DNA]</scope>
    <source>
        <strain evidence="1 2">G22</strain>
    </source>
</reference>
<gene>
    <name evidence="1" type="ORF">K933_07381</name>
</gene>
<dbReference type="InterPro" id="IPR024747">
    <property type="entry name" value="Pyridox_Oxase-rel"/>
</dbReference>
<proteinExistence type="predicted"/>
<dbReference type="EMBL" id="ASGZ01000024">
    <property type="protein sequence ID" value="ESP88799.1"/>
    <property type="molecule type" value="Genomic_DNA"/>
</dbReference>
<accession>V4HLM6</accession>
<keyword evidence="2" id="KW-1185">Reference proteome</keyword>
<dbReference type="InterPro" id="IPR012349">
    <property type="entry name" value="Split_barrel_FMN-bd"/>
</dbReference>
<dbReference type="OrthoDB" id="953at2157"/>
<dbReference type="AlphaFoldDB" id="V4HLM6"/>
<name>V4HLM6_9EURY</name>
<organism evidence="1 2">
    <name type="scientific">Candidatus Halobonum tyrrellensis G22</name>
    <dbReference type="NCBI Taxonomy" id="1324957"/>
    <lineage>
        <taxon>Archaea</taxon>
        <taxon>Methanobacteriati</taxon>
        <taxon>Methanobacteriota</taxon>
        <taxon>Stenosarchaea group</taxon>
        <taxon>Halobacteria</taxon>
        <taxon>Halobacteriales</taxon>
        <taxon>Haloferacaceae</taxon>
        <taxon>Candidatus Halobonum</taxon>
    </lineage>
</organism>
<evidence type="ECO:0000313" key="2">
    <source>
        <dbReference type="Proteomes" id="UP000017840"/>
    </source>
</evidence>
<dbReference type="PATRIC" id="fig|1324957.4.peg.1493"/>
<dbReference type="RefSeq" id="WP_023394062.1">
    <property type="nucleotide sequence ID" value="NZ_ASGZ01000024.1"/>
</dbReference>
<sequence length="149" mass="16462">MQGLRWVQLSTTELDGFLGSGGTGVLSLGTDPEDSPFAVPVSYGYDPETRAFYFRLSVPEGSGKREYVDRPVTFVVHDRVDDRWRSAVATGRLRDVSEADADSALLAGLWAVDIPEVDVFDRPPEEVEFRHYRLAPETLTGRKEVAASA</sequence>
<dbReference type="Proteomes" id="UP000017840">
    <property type="component" value="Unassembled WGS sequence"/>
</dbReference>
<dbReference type="Pfam" id="PF12900">
    <property type="entry name" value="Pyridox_ox_2"/>
    <property type="match status" value="1"/>
</dbReference>
<dbReference type="STRING" id="1324957.K933_07381"/>